<dbReference type="Gene3D" id="3.90.1010.20">
    <property type="match status" value="1"/>
</dbReference>
<dbReference type="GO" id="GO:0033765">
    <property type="term" value="F:steroid dehydrogenase activity, acting on the CH-CH group of donors"/>
    <property type="evidence" value="ECO:0007669"/>
    <property type="project" value="UniProtKB-ARBA"/>
</dbReference>
<evidence type="ECO:0000313" key="11">
    <source>
        <dbReference type="Proteomes" id="UP000324497"/>
    </source>
</evidence>
<evidence type="ECO:0000259" key="9">
    <source>
        <dbReference type="SMART" id="SM00900"/>
    </source>
</evidence>
<dbReference type="AlphaFoldDB" id="A0A3Q8CEM4"/>
<dbReference type="Gene3D" id="3.50.50.60">
    <property type="entry name" value="FAD/NAD(P)-binding domain"/>
    <property type="match status" value="2"/>
</dbReference>
<reference evidence="10 11" key="1">
    <citation type="submission" date="2016-11" db="EMBL/GenBank/DDBJ databases">
        <title>Interaction between Lactobacillus species and yeast in water kefir.</title>
        <authorList>
            <person name="Behr J."/>
            <person name="Xu D."/>
            <person name="Vogel R.F."/>
        </authorList>
    </citation>
    <scope>NUCLEOTIDE SEQUENCE [LARGE SCALE GENOMIC DNA]</scope>
    <source>
        <strain evidence="10 11">TMW 1.1827</strain>
    </source>
</reference>
<evidence type="ECO:0000256" key="3">
    <source>
        <dbReference type="ARBA" id="ARBA00013137"/>
    </source>
</evidence>
<evidence type="ECO:0000256" key="1">
    <source>
        <dbReference type="ARBA" id="ARBA00001917"/>
    </source>
</evidence>
<gene>
    <name evidence="10" type="ORF">BSQ50_03445</name>
</gene>
<name>A0A3Q8CEM4_9LACO</name>
<protein>
    <recommendedName>
        <fullName evidence="4">Urocanate reductase</fullName>
        <ecNumber evidence="3">1.3.99.33</ecNumber>
    </recommendedName>
</protein>
<evidence type="ECO:0000313" key="10">
    <source>
        <dbReference type="EMBL" id="AUJ31694.1"/>
    </source>
</evidence>
<dbReference type="InterPro" id="IPR027477">
    <property type="entry name" value="Succ_DH/fumarate_Rdtase_cat_sf"/>
</dbReference>
<dbReference type="GO" id="GO:0010181">
    <property type="term" value="F:FMN binding"/>
    <property type="evidence" value="ECO:0007669"/>
    <property type="project" value="InterPro"/>
</dbReference>
<accession>A0A3Q8CEM4</accession>
<dbReference type="EC" id="1.3.99.33" evidence="3"/>
<dbReference type="SUPFAM" id="SSF51905">
    <property type="entry name" value="FAD/NAD(P)-binding domain"/>
    <property type="match status" value="1"/>
</dbReference>
<keyword evidence="6" id="KW-0274">FAD</keyword>
<evidence type="ECO:0000256" key="5">
    <source>
        <dbReference type="ARBA" id="ARBA00022630"/>
    </source>
</evidence>
<dbReference type="PANTHER" id="PTHR43400">
    <property type="entry name" value="FUMARATE REDUCTASE"/>
    <property type="match status" value="1"/>
</dbReference>
<dbReference type="GO" id="GO:0016020">
    <property type="term" value="C:membrane"/>
    <property type="evidence" value="ECO:0007669"/>
    <property type="project" value="InterPro"/>
</dbReference>
<dbReference type="RefSeq" id="WP_148126389.1">
    <property type="nucleotide sequence ID" value="NZ_CP018180.1"/>
</dbReference>
<dbReference type="Proteomes" id="UP000324497">
    <property type="component" value="Chromosome"/>
</dbReference>
<dbReference type="KEGG" id="lng:BSQ50_03445"/>
<evidence type="ECO:0000256" key="7">
    <source>
        <dbReference type="ARBA" id="ARBA00023002"/>
    </source>
</evidence>
<evidence type="ECO:0000256" key="8">
    <source>
        <dbReference type="ARBA" id="ARBA00049922"/>
    </source>
</evidence>
<evidence type="ECO:0000256" key="4">
    <source>
        <dbReference type="ARBA" id="ARBA00015872"/>
    </source>
</evidence>
<dbReference type="SMART" id="SM00900">
    <property type="entry name" value="FMN_bind"/>
    <property type="match status" value="1"/>
</dbReference>
<comment type="cofactor">
    <cofactor evidence="2">
        <name>FAD</name>
        <dbReference type="ChEBI" id="CHEBI:57692"/>
    </cofactor>
</comment>
<dbReference type="InterPro" id="IPR003953">
    <property type="entry name" value="FAD-dep_OxRdtase_2_FAD-bd"/>
</dbReference>
<proteinExistence type="predicted"/>
<organism evidence="10 11">
    <name type="scientific">Liquorilactobacillus nagelii</name>
    <dbReference type="NCBI Taxonomy" id="82688"/>
    <lineage>
        <taxon>Bacteria</taxon>
        <taxon>Bacillati</taxon>
        <taxon>Bacillota</taxon>
        <taxon>Bacilli</taxon>
        <taxon>Lactobacillales</taxon>
        <taxon>Lactobacillaceae</taxon>
        <taxon>Liquorilactobacillus</taxon>
    </lineage>
</organism>
<dbReference type="InterPro" id="IPR036188">
    <property type="entry name" value="FAD/NAD-bd_sf"/>
</dbReference>
<evidence type="ECO:0000256" key="2">
    <source>
        <dbReference type="ARBA" id="ARBA00001974"/>
    </source>
</evidence>
<evidence type="ECO:0000256" key="6">
    <source>
        <dbReference type="ARBA" id="ARBA00022827"/>
    </source>
</evidence>
<dbReference type="SUPFAM" id="SSF56425">
    <property type="entry name" value="Succinate dehydrogenase/fumarate reductase flavoprotein, catalytic domain"/>
    <property type="match status" value="1"/>
</dbReference>
<dbReference type="EMBL" id="CP018180">
    <property type="protein sequence ID" value="AUJ31694.1"/>
    <property type="molecule type" value="Genomic_DNA"/>
</dbReference>
<dbReference type="Pfam" id="PF04205">
    <property type="entry name" value="FMN_bind"/>
    <property type="match status" value="1"/>
</dbReference>
<dbReference type="InterPro" id="IPR050315">
    <property type="entry name" value="FAD-oxidoreductase_2"/>
</dbReference>
<keyword evidence="7" id="KW-0560">Oxidoreductase</keyword>
<keyword evidence="11" id="KW-1185">Reference proteome</keyword>
<keyword evidence="5" id="KW-0285">Flavoprotein</keyword>
<feature type="domain" description="FMN-binding" evidence="9">
    <location>
        <begin position="15"/>
        <end position="89"/>
    </location>
</feature>
<dbReference type="Pfam" id="PF00890">
    <property type="entry name" value="FAD_binding_2"/>
    <property type="match status" value="1"/>
</dbReference>
<dbReference type="GO" id="GO:0008202">
    <property type="term" value="P:steroid metabolic process"/>
    <property type="evidence" value="ECO:0007669"/>
    <property type="project" value="UniProtKB-ARBA"/>
</dbReference>
<comment type="cofactor">
    <cofactor evidence="1">
        <name>FMN</name>
        <dbReference type="ChEBI" id="CHEBI:58210"/>
    </cofactor>
</comment>
<dbReference type="InterPro" id="IPR007329">
    <property type="entry name" value="FMN-bd"/>
</dbReference>
<comment type="catalytic activity">
    <reaction evidence="8">
        <text>dihydrourocanate + A = urocanate + AH2</text>
        <dbReference type="Rhea" id="RHEA:36059"/>
        <dbReference type="ChEBI" id="CHEBI:13193"/>
        <dbReference type="ChEBI" id="CHEBI:17499"/>
        <dbReference type="ChEBI" id="CHEBI:27247"/>
        <dbReference type="ChEBI" id="CHEBI:72991"/>
        <dbReference type="EC" id="1.3.99.33"/>
    </reaction>
</comment>
<sequence length="582" mass="63555">MKKLTDGRYVGTGQGMHGVYRVAVEIVRGKIVKVEVLDQHGTEQFPDLAVKEIPKKILASQSTKVDVVSGATVSSQAIMEAVNNALYQAGGQPEFISQEPLEFSTDVIVVAAGPAGLAAAITAAEKGLRVAVFEKEAITGGTANMGMGPLGIDTKIQRRVFNEITVAEALKNQMEYTHYQVDEALVQRYFSLSSQTIDWLEEMGVKFAGAFRYFKESAATWHIVQPEHGKIGPSAAATMMKKMTQRAKKLGVEFYLQTAVDNLVVEQGRVVGIQATTKQRQKITARSSAVVVCTGGFGSNPQMLQAELNLKLNQNFFTFNVPGIEGDGLKMMWKTGAQKFGISIEAIYVLPHNFNYMIADGVLRQPNLLLNQNGDRFMNEGMMGNTTFTGNAIALQPGKYAYCIMDREILQQYQQQGPDIVDIVHPADGFQVLEKEITKAAENHYDAIITADSVSELADKLKIPVEKLQQTLTEYNQMCAHGKDTLFYKSAKFLHPLTGKGGFLVGKYYQGAYGTVGGVRINSNCEVLNDQQQPIAGLYSAGTDANTIYADSYNFTLPGNSMGFAINSGRIAGSEIARKLKN</sequence>
<dbReference type="PRINTS" id="PR00411">
    <property type="entry name" value="PNDRDTASEI"/>
</dbReference>
<dbReference type="Gene3D" id="3.90.700.10">
    <property type="entry name" value="Succinate dehydrogenase/fumarate reductase flavoprotein, catalytic domain"/>
    <property type="match status" value="1"/>
</dbReference>
<dbReference type="PANTHER" id="PTHR43400:SF10">
    <property type="entry name" value="3-OXOSTEROID 1-DEHYDROGENASE"/>
    <property type="match status" value="1"/>
</dbReference>